<name>E8V2W5_TERSS</name>
<organism evidence="1 2">
    <name type="scientific">Terriglobus saanensis (strain ATCC BAA-1853 / DSM 23119 / SP1PR4)</name>
    <dbReference type="NCBI Taxonomy" id="401053"/>
    <lineage>
        <taxon>Bacteria</taxon>
        <taxon>Pseudomonadati</taxon>
        <taxon>Acidobacteriota</taxon>
        <taxon>Terriglobia</taxon>
        <taxon>Terriglobales</taxon>
        <taxon>Acidobacteriaceae</taxon>
        <taxon>Terriglobus</taxon>
    </lineage>
</organism>
<dbReference type="eggNOG" id="ENOG5033X8C">
    <property type="taxonomic scope" value="Bacteria"/>
</dbReference>
<accession>E8V2W5</accession>
<dbReference type="STRING" id="401053.AciPR4_3913"/>
<sequence>MLFLFWEDLRKCAKSRLWGASTRDKFLRAIILGMPRHLFLVLLAFVHVVAGAQTAPDPTLDEVLARLDQNRIAYYQSVPNFFCNEHVVSEMDMGDTRGFMRTVTDSVFRLRRTVVKRVANFEESRSVKAINGRALSGEEQKIQGPSILSGVFGSGLEAVSTPSEACFNYKLKTHRSHGELERIEVDFADLPKEERGPDCPQFEQVSGKATIDPVSMEVIRVERHIREHQLFPGVLGPWTWSAEYGQVLLGDKLFWMPVKIRSKARQDTSAEMSSSGIARREGSATIVGNGHTTWSFVATYTDFHRTQVSAHIVAPMTKEATPEAKPDPPKP</sequence>
<proteinExistence type="predicted"/>
<evidence type="ECO:0000313" key="2">
    <source>
        <dbReference type="Proteomes" id="UP000006844"/>
    </source>
</evidence>
<dbReference type="EMBL" id="CP002467">
    <property type="protein sequence ID" value="ADV84662.1"/>
    <property type="molecule type" value="Genomic_DNA"/>
</dbReference>
<dbReference type="AlphaFoldDB" id="E8V2W5"/>
<gene>
    <name evidence="1" type="ordered locus">AciPR4_3913</name>
</gene>
<dbReference type="Proteomes" id="UP000006844">
    <property type="component" value="Chromosome"/>
</dbReference>
<reference evidence="1 2" key="1">
    <citation type="journal article" date="2012" name="Stand. Genomic Sci.">
        <title>Complete genome sequence of Terriglobus saanensis type strain SP1PR4(T), an Acidobacteria from tundra soil.</title>
        <authorList>
            <person name="Rawat S.R."/>
            <person name="Mannisto M.K."/>
            <person name="Starovoytov V."/>
            <person name="Goodwin L."/>
            <person name="Nolan M."/>
            <person name="Hauser L."/>
            <person name="Land M."/>
            <person name="Davenport K.W."/>
            <person name="Woyke T."/>
            <person name="Haggblom M.M."/>
        </authorList>
    </citation>
    <scope>NUCLEOTIDE SEQUENCE</scope>
    <source>
        <strain evidence="2">ATCC BAA-1853 / DSM 23119 / SP1PR4</strain>
    </source>
</reference>
<dbReference type="HOGENOM" id="CLU_1034168_0_0_0"/>
<keyword evidence="2" id="KW-1185">Reference proteome</keyword>
<evidence type="ECO:0000313" key="1">
    <source>
        <dbReference type="EMBL" id="ADV84662.1"/>
    </source>
</evidence>
<dbReference type="KEGG" id="tsa:AciPR4_3913"/>
<protein>
    <submittedName>
        <fullName evidence="1">Uncharacterized protein</fullName>
    </submittedName>
</protein>